<keyword evidence="2" id="KW-0808">Transferase</keyword>
<sequence length="172" mass="19560">MPATYFLTTLRLGFRHWSLEDLPLARELWSDPGVMRFMGGPMNATQSLARFELEMSRQQRFGFCYWPIELLADGSFAGVCGLRPYHDSTNVLEVGVHVHPRHWSLRLGEEAARGAIAYAFDTLHAEALIAGHGPGHTNSQQLIERLGFRFSHEEPWGADGVLHPFYELRPER</sequence>
<dbReference type="Proteomes" id="UP000236728">
    <property type="component" value="Unassembled WGS sequence"/>
</dbReference>
<keyword evidence="3" id="KW-1185">Reference proteome</keyword>
<accession>A0A1H6BI97</accession>
<dbReference type="PANTHER" id="PTHR43792:SF1">
    <property type="entry name" value="N-ACETYLTRANSFERASE DOMAIN-CONTAINING PROTEIN"/>
    <property type="match status" value="1"/>
</dbReference>
<dbReference type="InterPro" id="IPR016181">
    <property type="entry name" value="Acyl_CoA_acyltransferase"/>
</dbReference>
<evidence type="ECO:0000313" key="3">
    <source>
        <dbReference type="Proteomes" id="UP000236728"/>
    </source>
</evidence>
<evidence type="ECO:0000259" key="1">
    <source>
        <dbReference type="PROSITE" id="PS51186"/>
    </source>
</evidence>
<dbReference type="InterPro" id="IPR051531">
    <property type="entry name" value="N-acetyltransferase"/>
</dbReference>
<protein>
    <submittedName>
        <fullName evidence="2">Protein N-acetyltransferase, RimJ/RimL family</fullName>
    </submittedName>
</protein>
<dbReference type="EMBL" id="FNVA01000007">
    <property type="protein sequence ID" value="SEG60115.1"/>
    <property type="molecule type" value="Genomic_DNA"/>
</dbReference>
<dbReference type="OrthoDB" id="9798081at2"/>
<organism evidence="2 3">
    <name type="scientific">Bryocella elongata</name>
    <dbReference type="NCBI Taxonomy" id="863522"/>
    <lineage>
        <taxon>Bacteria</taxon>
        <taxon>Pseudomonadati</taxon>
        <taxon>Acidobacteriota</taxon>
        <taxon>Terriglobia</taxon>
        <taxon>Terriglobales</taxon>
        <taxon>Acidobacteriaceae</taxon>
        <taxon>Bryocella</taxon>
    </lineage>
</organism>
<dbReference type="AlphaFoldDB" id="A0A1H6BI97"/>
<feature type="domain" description="N-acetyltransferase" evidence="1">
    <location>
        <begin position="12"/>
        <end position="172"/>
    </location>
</feature>
<gene>
    <name evidence="2" type="ORF">SAMN05421819_3706</name>
</gene>
<dbReference type="PANTHER" id="PTHR43792">
    <property type="entry name" value="GNAT FAMILY, PUTATIVE (AFU_ORTHOLOGUE AFUA_3G00765)-RELATED-RELATED"/>
    <property type="match status" value="1"/>
</dbReference>
<dbReference type="InterPro" id="IPR000182">
    <property type="entry name" value="GNAT_dom"/>
</dbReference>
<dbReference type="SUPFAM" id="SSF55729">
    <property type="entry name" value="Acyl-CoA N-acyltransferases (Nat)"/>
    <property type="match status" value="1"/>
</dbReference>
<dbReference type="PROSITE" id="PS51186">
    <property type="entry name" value="GNAT"/>
    <property type="match status" value="1"/>
</dbReference>
<evidence type="ECO:0000313" key="2">
    <source>
        <dbReference type="EMBL" id="SEG60115.1"/>
    </source>
</evidence>
<reference evidence="2 3" key="1">
    <citation type="submission" date="2016-10" db="EMBL/GenBank/DDBJ databases">
        <authorList>
            <person name="de Groot N.N."/>
        </authorList>
    </citation>
    <scope>NUCLEOTIDE SEQUENCE [LARGE SCALE GENOMIC DNA]</scope>
    <source>
        <strain evidence="2 3">DSM 22489</strain>
    </source>
</reference>
<dbReference type="Gene3D" id="3.40.630.30">
    <property type="match status" value="1"/>
</dbReference>
<name>A0A1H6BI97_9BACT</name>
<dbReference type="GO" id="GO:0016747">
    <property type="term" value="F:acyltransferase activity, transferring groups other than amino-acyl groups"/>
    <property type="evidence" value="ECO:0007669"/>
    <property type="project" value="InterPro"/>
</dbReference>
<proteinExistence type="predicted"/>
<dbReference type="RefSeq" id="WP_103934575.1">
    <property type="nucleotide sequence ID" value="NZ_FNVA01000007.1"/>
</dbReference>
<dbReference type="Pfam" id="PF13302">
    <property type="entry name" value="Acetyltransf_3"/>
    <property type="match status" value="1"/>
</dbReference>